<reference evidence="3" key="1">
    <citation type="journal article" date="2023" name="G3 (Bethesda)">
        <title>Whole genome assembly and annotation of the endangered Caribbean coral Acropora cervicornis.</title>
        <authorList>
            <person name="Selwyn J.D."/>
            <person name="Vollmer S.V."/>
        </authorList>
    </citation>
    <scope>NUCLEOTIDE SEQUENCE</scope>
    <source>
        <strain evidence="3">K2</strain>
    </source>
</reference>
<organism evidence="3 4">
    <name type="scientific">Acropora cervicornis</name>
    <name type="common">Staghorn coral</name>
    <dbReference type="NCBI Taxonomy" id="6130"/>
    <lineage>
        <taxon>Eukaryota</taxon>
        <taxon>Metazoa</taxon>
        <taxon>Cnidaria</taxon>
        <taxon>Anthozoa</taxon>
        <taxon>Hexacorallia</taxon>
        <taxon>Scleractinia</taxon>
        <taxon>Astrocoeniina</taxon>
        <taxon>Acroporidae</taxon>
        <taxon>Acropora</taxon>
    </lineage>
</organism>
<comment type="caution">
    <text evidence="3">The sequence shown here is derived from an EMBL/GenBank/DDBJ whole genome shotgun (WGS) entry which is preliminary data.</text>
</comment>
<protein>
    <recommendedName>
        <fullName evidence="2">C2H2-type domain-containing protein</fullName>
    </recommendedName>
</protein>
<evidence type="ECO:0000313" key="3">
    <source>
        <dbReference type="EMBL" id="KAK2551214.1"/>
    </source>
</evidence>
<reference evidence="3" key="2">
    <citation type="journal article" date="2023" name="Science">
        <title>Genomic signatures of disease resistance in endangered staghorn corals.</title>
        <authorList>
            <person name="Vollmer S.V."/>
            <person name="Selwyn J.D."/>
            <person name="Despard B.A."/>
            <person name="Roesel C.L."/>
        </authorList>
    </citation>
    <scope>NUCLEOTIDE SEQUENCE</scope>
    <source>
        <strain evidence="3">K2</strain>
    </source>
</reference>
<keyword evidence="4" id="KW-1185">Reference proteome</keyword>
<accession>A0AAD9PYG7</accession>
<dbReference type="PROSITE" id="PS00028">
    <property type="entry name" value="ZINC_FINGER_C2H2_1"/>
    <property type="match status" value="1"/>
</dbReference>
<proteinExistence type="predicted"/>
<evidence type="ECO:0000259" key="2">
    <source>
        <dbReference type="PROSITE" id="PS50157"/>
    </source>
</evidence>
<dbReference type="PANTHER" id="PTHR34615:SF1">
    <property type="entry name" value="PX DOMAIN-CONTAINING PROTEIN"/>
    <property type="match status" value="1"/>
</dbReference>
<feature type="domain" description="C2H2-type" evidence="2">
    <location>
        <begin position="43"/>
        <end position="71"/>
    </location>
</feature>
<dbReference type="EMBL" id="JARQWQ010000100">
    <property type="protein sequence ID" value="KAK2551214.1"/>
    <property type="molecule type" value="Genomic_DNA"/>
</dbReference>
<dbReference type="Proteomes" id="UP001249851">
    <property type="component" value="Unassembled WGS sequence"/>
</dbReference>
<keyword evidence="1" id="KW-0863">Zinc-finger</keyword>
<keyword evidence="1" id="KW-0862">Zinc</keyword>
<gene>
    <name evidence="3" type="ORF">P5673_027978</name>
</gene>
<dbReference type="InterPro" id="IPR013087">
    <property type="entry name" value="Znf_C2H2_type"/>
</dbReference>
<evidence type="ECO:0000256" key="1">
    <source>
        <dbReference type="PROSITE-ProRule" id="PRU00042"/>
    </source>
</evidence>
<name>A0AAD9PYG7_ACRCE</name>
<dbReference type="AlphaFoldDB" id="A0AAD9PYG7"/>
<sequence length="501" mass="57606">MADTNDLVFFGDDFDAILGILEEEEELDEQFRQAADQVQLENVMCELCQKKCKRKKGLKRHKTVKHKDTREDVENQKEVGQESYLTYVAYSRIVEKAKLKIAGNKIHPKSIRDELSAYTYNNGLQEITAEFCDIEDRYKRLIKSGNAERFYSCFYSTIALNAVKYFKGLSRNAATLLSTKVADCMLAHSKEKIESIYTCTPLTKLSDEEKAGLQYIGGYVLHKLHTKHAGKSSESEQAISILKAGKLEDQNTIECQKLTSCLNRGSLWAISKNAQLIVERTEHYFRDATLKANVQNIAFANIISRSVHDVEVVSAYNSMLSNSELIINSSVAKDVLHNIVQLYVKVRSFSFAKDIIQKHKIRLKQMKSKALRTLRFATTDDWTRVARYLGDWIEWRVVARKLKLKCDTTNYVLREIAAVEFNLKMSFQKVRDELIYCFAGGILDEEEFVLLYDAYKSTNSIYPFWEYDEFSLDPLSSDECLADFRVEKDDILRLAEAPRLS</sequence>
<evidence type="ECO:0000313" key="4">
    <source>
        <dbReference type="Proteomes" id="UP001249851"/>
    </source>
</evidence>
<keyword evidence="1" id="KW-0479">Metal-binding</keyword>
<dbReference type="GO" id="GO:0008270">
    <property type="term" value="F:zinc ion binding"/>
    <property type="evidence" value="ECO:0007669"/>
    <property type="project" value="UniProtKB-KW"/>
</dbReference>
<dbReference type="PROSITE" id="PS50157">
    <property type="entry name" value="ZINC_FINGER_C2H2_2"/>
    <property type="match status" value="1"/>
</dbReference>
<dbReference type="PANTHER" id="PTHR34615">
    <property type="entry name" value="PX DOMAIN-CONTAINING PROTEIN"/>
    <property type="match status" value="1"/>
</dbReference>